<dbReference type="AlphaFoldDB" id="A0AAE1DAW3"/>
<gene>
    <name evidence="1" type="ORF">RRG08_050595</name>
</gene>
<dbReference type="Proteomes" id="UP001283361">
    <property type="component" value="Unassembled WGS sequence"/>
</dbReference>
<evidence type="ECO:0000313" key="2">
    <source>
        <dbReference type="Proteomes" id="UP001283361"/>
    </source>
</evidence>
<reference evidence="1" key="1">
    <citation type="journal article" date="2023" name="G3 (Bethesda)">
        <title>A reference genome for the long-term kleptoplast-retaining sea slug Elysia crispata morphotype clarki.</title>
        <authorList>
            <person name="Eastman K.E."/>
            <person name="Pendleton A.L."/>
            <person name="Shaikh M.A."/>
            <person name="Suttiyut T."/>
            <person name="Ogas R."/>
            <person name="Tomko P."/>
            <person name="Gavelis G."/>
            <person name="Widhalm J.R."/>
            <person name="Wisecaver J.H."/>
        </authorList>
    </citation>
    <scope>NUCLEOTIDE SEQUENCE</scope>
    <source>
        <strain evidence="1">ECLA1</strain>
    </source>
</reference>
<comment type="caution">
    <text evidence="1">The sequence shown here is derived from an EMBL/GenBank/DDBJ whole genome shotgun (WGS) entry which is preliminary data.</text>
</comment>
<protein>
    <submittedName>
        <fullName evidence="1">Uncharacterized protein</fullName>
    </submittedName>
</protein>
<sequence length="153" mass="18086">MGEEKQSQEPQVYFQESRDGVKYLEKFWVFNGILWCAVLNSQFEDTTAKDQGWWGLTRTLPGCLNQEWNESLFVLGQSNNPLRHSFTWFWSLQDTEGQFYTTFPSQFHLVLITTRHRGTVLHNISIPVSPGSDHYKTQRDSFTQHFHLSFTWF</sequence>
<evidence type="ECO:0000313" key="1">
    <source>
        <dbReference type="EMBL" id="KAK3763949.1"/>
    </source>
</evidence>
<accession>A0AAE1DAW3</accession>
<organism evidence="1 2">
    <name type="scientific">Elysia crispata</name>
    <name type="common">lettuce slug</name>
    <dbReference type="NCBI Taxonomy" id="231223"/>
    <lineage>
        <taxon>Eukaryota</taxon>
        <taxon>Metazoa</taxon>
        <taxon>Spiralia</taxon>
        <taxon>Lophotrochozoa</taxon>
        <taxon>Mollusca</taxon>
        <taxon>Gastropoda</taxon>
        <taxon>Heterobranchia</taxon>
        <taxon>Euthyneura</taxon>
        <taxon>Panpulmonata</taxon>
        <taxon>Sacoglossa</taxon>
        <taxon>Placobranchoidea</taxon>
        <taxon>Plakobranchidae</taxon>
        <taxon>Elysia</taxon>
    </lineage>
</organism>
<name>A0AAE1DAW3_9GAST</name>
<proteinExistence type="predicted"/>
<dbReference type="EMBL" id="JAWDGP010004484">
    <property type="protein sequence ID" value="KAK3763949.1"/>
    <property type="molecule type" value="Genomic_DNA"/>
</dbReference>
<keyword evidence="2" id="KW-1185">Reference proteome</keyword>